<dbReference type="Gene3D" id="3.40.50.300">
    <property type="entry name" value="P-loop containing nucleotide triphosphate hydrolases"/>
    <property type="match status" value="1"/>
</dbReference>
<sequence length="617" mass="69580">MDNNIKSIFTRFNNIFSLSIKLLEQDDISSYVNETCVKFNGLANILALGEYIGWEFNLGSFEGSTFSSGDIGTTAEDFYWVFNQCADIGNTSLNMDSNLFQSGRKIYALYIVSDEKEKILPTYDDEMFQFSMHEGMPHDTRIALIRNLTDIMRETETVVRIVGVGSKTVERQGMIFLSLPKNISLRMCAMIKLIFPYVEVREVNENLEEMPYLPKDNFNELMKEFLSALIYHLIREEQQKANNEQDEGEGENGTVCAEEEVKTTKERDSIGLSTPLEKLELSVRAYNVLRREGVETYGELKDLNDDDFVKMRNLGVKCIAEIKHKLRELKKDYKVNILSETNYMGKLDELIGLTEVKAQVKKIAAFAKMKKELSENGNISAVFNMTFTGNPGTAKTTVARIIAGIFYELGLIRNNGLIEVGRADLVASYEGQTAGKVKDVFNRAAGSVLFIDEAYSLVSCFNGGFGDEAINTIVQEMENNREDTIVIFAGYPDEMKKFFDRNPGLSSRVPFSIAFNDYSESELMEIVKMEAGKRGFEVDEAAEEKLYSLCTLAAGNLEMGNGRFCRNLVEDAVLNYAMRVYADEESGEEKNCKLIADDFEFKAVEVKKKGVIGFVTD</sequence>
<evidence type="ECO:0000313" key="5">
    <source>
        <dbReference type="EMBL" id="MBK5897796.1"/>
    </source>
</evidence>
<dbReference type="InterPro" id="IPR011260">
    <property type="entry name" value="RNAP_asu_C"/>
</dbReference>
<dbReference type="InterPro" id="IPR000641">
    <property type="entry name" value="CbxX/CfxQ"/>
</dbReference>
<dbReference type="Pfam" id="PF17866">
    <property type="entry name" value="AAA_lid_6"/>
    <property type="match status" value="1"/>
</dbReference>
<dbReference type="SUPFAM" id="SSF47789">
    <property type="entry name" value="C-terminal domain of RNA polymerase alpha subunit"/>
    <property type="match status" value="1"/>
</dbReference>
<keyword evidence="6" id="KW-1185">Reference proteome</keyword>
<dbReference type="SUPFAM" id="SSF52540">
    <property type="entry name" value="P-loop containing nucleoside triphosphate hydrolases"/>
    <property type="match status" value="1"/>
</dbReference>
<organism evidence="5 6">
    <name type="scientific">Catonella massiliensis</name>
    <dbReference type="NCBI Taxonomy" id="2799636"/>
    <lineage>
        <taxon>Bacteria</taxon>
        <taxon>Bacillati</taxon>
        <taxon>Bacillota</taxon>
        <taxon>Clostridia</taxon>
        <taxon>Lachnospirales</taxon>
        <taxon>Lachnospiraceae</taxon>
        <taxon>Catonella</taxon>
    </lineage>
</organism>
<feature type="domain" description="AAA+ ATPase" evidence="4">
    <location>
        <begin position="381"/>
        <end position="519"/>
    </location>
</feature>
<comment type="similarity">
    <text evidence="1">Belongs to the CbxX/CfxQ family.</text>
</comment>
<dbReference type="PANTHER" id="PTHR43392">
    <property type="entry name" value="AAA-TYPE ATPASE FAMILY PROTEIN / ANKYRIN REPEAT FAMILY PROTEIN"/>
    <property type="match status" value="1"/>
</dbReference>
<evidence type="ECO:0000259" key="4">
    <source>
        <dbReference type="SMART" id="SM00382"/>
    </source>
</evidence>
<dbReference type="SMART" id="SM00382">
    <property type="entry name" value="AAA"/>
    <property type="match status" value="1"/>
</dbReference>
<dbReference type="PRINTS" id="PR00819">
    <property type="entry name" value="CBXCFQXSUPER"/>
</dbReference>
<dbReference type="RefSeq" id="WP_208429259.1">
    <property type="nucleotide sequence ID" value="NZ_JAEPRJ010000001.1"/>
</dbReference>
<evidence type="ECO:0000256" key="1">
    <source>
        <dbReference type="ARBA" id="ARBA00010378"/>
    </source>
</evidence>
<name>A0ABS1J0W5_9FIRM</name>
<evidence type="ECO:0000256" key="2">
    <source>
        <dbReference type="ARBA" id="ARBA00022741"/>
    </source>
</evidence>
<reference evidence="5 6" key="1">
    <citation type="submission" date="2021-01" db="EMBL/GenBank/DDBJ databases">
        <title>Isolation and description of Catonella massiliensis sp. nov., a novel Catonella species, isolated from a stable periodontitis subject.</title>
        <authorList>
            <person name="Antezack A."/>
            <person name="Boxberger M."/>
            <person name="La Scola B."/>
            <person name="Monnet-Corti V."/>
        </authorList>
    </citation>
    <scope>NUCLEOTIDE SEQUENCE [LARGE SCALE GENOMIC DNA]</scope>
    <source>
        <strain evidence="5 6">Marseille-Q4567</strain>
    </source>
</reference>
<dbReference type="InterPro" id="IPR041627">
    <property type="entry name" value="AAA_lid_6"/>
</dbReference>
<dbReference type="PANTHER" id="PTHR43392:SF2">
    <property type="entry name" value="AAA-TYPE ATPASE FAMILY PROTEIN _ ANKYRIN REPEAT FAMILY PROTEIN"/>
    <property type="match status" value="1"/>
</dbReference>
<evidence type="ECO:0000313" key="6">
    <source>
        <dbReference type="Proteomes" id="UP000604730"/>
    </source>
</evidence>
<dbReference type="Proteomes" id="UP000604730">
    <property type="component" value="Unassembled WGS sequence"/>
</dbReference>
<dbReference type="InterPro" id="IPR003959">
    <property type="entry name" value="ATPase_AAA_core"/>
</dbReference>
<dbReference type="InterPro" id="IPR003593">
    <property type="entry name" value="AAA+_ATPase"/>
</dbReference>
<accession>A0ABS1J0W5</accession>
<dbReference type="InterPro" id="IPR050773">
    <property type="entry name" value="CbxX/CfxQ_RuBisCO_ESX"/>
</dbReference>
<dbReference type="EMBL" id="JAEPRJ010000001">
    <property type="protein sequence ID" value="MBK5897796.1"/>
    <property type="molecule type" value="Genomic_DNA"/>
</dbReference>
<proteinExistence type="inferred from homology"/>
<dbReference type="Pfam" id="PF03118">
    <property type="entry name" value="RNA_pol_A_CTD"/>
    <property type="match status" value="1"/>
</dbReference>
<dbReference type="Pfam" id="PF00004">
    <property type="entry name" value="AAA"/>
    <property type="match status" value="1"/>
</dbReference>
<gene>
    <name evidence="5" type="ORF">JJN12_08400</name>
</gene>
<keyword evidence="3" id="KW-0067">ATP-binding</keyword>
<keyword evidence="2" id="KW-0547">Nucleotide-binding</keyword>
<dbReference type="InterPro" id="IPR027417">
    <property type="entry name" value="P-loop_NTPase"/>
</dbReference>
<comment type="caution">
    <text evidence="5">The sequence shown here is derived from an EMBL/GenBank/DDBJ whole genome shotgun (WGS) entry which is preliminary data.</text>
</comment>
<dbReference type="Gene3D" id="1.10.8.60">
    <property type="match status" value="1"/>
</dbReference>
<evidence type="ECO:0000256" key="3">
    <source>
        <dbReference type="ARBA" id="ARBA00022840"/>
    </source>
</evidence>
<protein>
    <submittedName>
        <fullName evidence="5">AAA family ATPase</fullName>
    </submittedName>
</protein>